<comment type="caution">
    <text evidence="3">The sequence shown here is derived from an EMBL/GenBank/DDBJ whole genome shotgun (WGS) entry which is preliminary data.</text>
</comment>
<dbReference type="InterPro" id="IPR027291">
    <property type="entry name" value="Glyco_hydro_38_N_sf"/>
</dbReference>
<feature type="domain" description="Glycoside hydrolase family 38 central" evidence="2">
    <location>
        <begin position="298"/>
        <end position="367"/>
    </location>
</feature>
<accession>A0ABT4I7E8</accession>
<dbReference type="EMBL" id="JAPTMY010000010">
    <property type="protein sequence ID" value="MCZ0857663.1"/>
    <property type="molecule type" value="Genomic_DNA"/>
</dbReference>
<dbReference type="Proteomes" id="UP001072034">
    <property type="component" value="Unassembled WGS sequence"/>
</dbReference>
<dbReference type="SMART" id="SM00872">
    <property type="entry name" value="Alpha-mann_mid"/>
    <property type="match status" value="1"/>
</dbReference>
<dbReference type="PANTHER" id="PTHR46017:SF2">
    <property type="entry name" value="MANNOSYLGLYCERATE HYDROLASE"/>
    <property type="match status" value="1"/>
</dbReference>
<dbReference type="Gene3D" id="3.20.110.10">
    <property type="entry name" value="Glycoside hydrolase 38, N terminal domain"/>
    <property type="match status" value="1"/>
</dbReference>
<dbReference type="RefSeq" id="WP_268917198.1">
    <property type="nucleotide sequence ID" value="NZ_JAPTMY010000010.1"/>
</dbReference>
<dbReference type="InterPro" id="IPR037094">
    <property type="entry name" value="Glyco_hydro_38_cen_sf"/>
</dbReference>
<dbReference type="Gene3D" id="2.70.98.30">
    <property type="entry name" value="Golgi alpha-mannosidase II, domain 4"/>
    <property type="match status" value="1"/>
</dbReference>
<dbReference type="InterPro" id="IPR015341">
    <property type="entry name" value="Glyco_hydro_38_cen"/>
</dbReference>
<evidence type="ECO:0000313" key="3">
    <source>
        <dbReference type="EMBL" id="MCZ0857663.1"/>
    </source>
</evidence>
<dbReference type="InterPro" id="IPR000602">
    <property type="entry name" value="Glyco_hydro_38_N"/>
</dbReference>
<evidence type="ECO:0000313" key="4">
    <source>
        <dbReference type="Proteomes" id="UP001072034"/>
    </source>
</evidence>
<evidence type="ECO:0000259" key="2">
    <source>
        <dbReference type="SMART" id="SM00872"/>
    </source>
</evidence>
<dbReference type="SUPFAM" id="SSF88713">
    <property type="entry name" value="Glycoside hydrolase/deacetylase"/>
    <property type="match status" value="1"/>
</dbReference>
<evidence type="ECO:0000256" key="1">
    <source>
        <dbReference type="SAM" id="MobiDB-lite"/>
    </source>
</evidence>
<keyword evidence="4" id="KW-1185">Reference proteome</keyword>
<dbReference type="InterPro" id="IPR011330">
    <property type="entry name" value="Glyco_hydro/deAcase_b/a-brl"/>
</dbReference>
<sequence>MRATEATGDSSAGAADAPTAMWIIPHTHWDREWYEPHDIFRARLVRMIDGLLDLLEREGDYRFTLDGQAAAFEDYLAIRPESAGRLRAAVARGQLGIGPFLILLDEFCCDGETTVRNLELGIRSCRAVGTEMRVGYLPDMFGHAAQMPQVLRGFGLADAALWRGAPAGVDRDAFRWRALDGSEVRVEYLWDGYGSALKLLDPPGKLDRLVSDYLEANAGRLRGRPPAGMYGTDHMSPREDLVDLVRAHNARRPGARLTVATLGEVVASRAHDRASLEALPLVVGEMRSHALGNILPGVLSIRTNIKAAMAGAERALTAAERLDAVVGGPSRRALLERGWRLVVESSAHDSVTGCGVDATAEEVETRLHVAAHTAGGAIDIALPRLTATARQGELVAFNQSGWARRVQGEIVLDGAPNALPGGAQLLEELPTVIGDEWMPASAVRRVLRRIHGQELFGRRIRGWSFPGAAELVFEVGRVSDEDFDLDDFTGELDRRLADADPQRPWHVRTLVAPSCRVLVAGRAEGTAATVLGGDGAAVDHPVRVRGRSVSNGLVRIDVDDDGLVRIEDVPSGRAISRALAVVDEGDRGDSYNFGPVGSGAVAVPVSTRVVVDEPGPLRARVLVRRTYRLPEGLDATRSARSGALRDQVVDLRLEVREGERFVRVRASLVNEVGNHRLRLHVPTLARDLDGSVSAGQYGATRRGRTGEGGWGEYPLPTFPATRFVHAGGVAVHTRRLMEYEVVTPPGPTASDGAGRPDEIALTLLRAVDLMSVNVHPLREEPAGSECPVPGAQYLGTRVETDLAVDLSCPAWDDSKIVRHSDIFRFEPVVAHGAARDGKEAAEAVGPVVATRGRVALESLRRLDDGALEARFVNYHHHAEPLRARMAGEWDRTDLTGAVLQERIDPWDLPVPASSILTLRTPGKATAPNNIPKDAPTGKEDQ</sequence>
<dbReference type="Gene3D" id="1.20.1270.50">
    <property type="entry name" value="Glycoside hydrolase family 38, central domain"/>
    <property type="match status" value="1"/>
</dbReference>
<protein>
    <recommendedName>
        <fullName evidence="2">Glycoside hydrolase family 38 central domain-containing protein</fullName>
    </recommendedName>
</protein>
<organism evidence="3 4">
    <name type="scientific">Actinomyces israelii</name>
    <dbReference type="NCBI Taxonomy" id="1659"/>
    <lineage>
        <taxon>Bacteria</taxon>
        <taxon>Bacillati</taxon>
        <taxon>Actinomycetota</taxon>
        <taxon>Actinomycetes</taxon>
        <taxon>Actinomycetales</taxon>
        <taxon>Actinomycetaceae</taxon>
        <taxon>Actinomyces</taxon>
    </lineage>
</organism>
<proteinExistence type="predicted"/>
<reference evidence="3" key="1">
    <citation type="submission" date="2022-10" db="EMBL/GenBank/DDBJ databases">
        <title>Genome sequence of Actinomyces israelii ATCC 10048.</title>
        <authorList>
            <person name="Watt R.M."/>
            <person name="Tong W.M."/>
        </authorList>
    </citation>
    <scope>NUCLEOTIDE SEQUENCE</scope>
    <source>
        <strain evidence="3">ATCC 10048</strain>
    </source>
</reference>
<dbReference type="PANTHER" id="PTHR46017">
    <property type="entry name" value="ALPHA-MANNOSIDASE 2C1"/>
    <property type="match status" value="1"/>
</dbReference>
<feature type="region of interest" description="Disordered" evidence="1">
    <location>
        <begin position="919"/>
        <end position="941"/>
    </location>
</feature>
<gene>
    <name evidence="3" type="ORF">OHJ16_06355</name>
</gene>
<name>A0ABT4I7E8_9ACTO</name>
<dbReference type="Pfam" id="PF01074">
    <property type="entry name" value="Glyco_hydro_38N"/>
    <property type="match status" value="1"/>
</dbReference>